<dbReference type="Pfam" id="PF03007">
    <property type="entry name" value="WS_DGAT_cat"/>
    <property type="match status" value="1"/>
</dbReference>
<protein>
    <recommendedName>
        <fullName evidence="4">diacylglycerol O-acyltransferase</fullName>
        <ecNumber evidence="4">2.3.1.20</ecNumber>
    </recommendedName>
</protein>
<evidence type="ECO:0000256" key="11">
    <source>
        <dbReference type="SAM" id="MobiDB-lite"/>
    </source>
</evidence>
<dbReference type="SUPFAM" id="SSF52777">
    <property type="entry name" value="CoA-dependent acyltransferases"/>
    <property type="match status" value="1"/>
</dbReference>
<comment type="pathway">
    <text evidence="1">Glycerolipid metabolism; triacylglycerol biosynthesis.</text>
</comment>
<keyword evidence="6" id="KW-0808">Transferase</keyword>
<evidence type="ECO:0000256" key="2">
    <source>
        <dbReference type="ARBA" id="ARBA00005189"/>
    </source>
</evidence>
<dbReference type="GO" id="GO:0019432">
    <property type="term" value="P:triglyceride biosynthetic process"/>
    <property type="evidence" value="ECO:0007669"/>
    <property type="project" value="UniProtKB-UniPathway"/>
</dbReference>
<evidence type="ECO:0000259" key="13">
    <source>
        <dbReference type="Pfam" id="PF06974"/>
    </source>
</evidence>
<dbReference type="PANTHER" id="PTHR31650:SF1">
    <property type="entry name" value="WAX ESTER SYNTHASE_DIACYLGLYCEROL ACYLTRANSFERASE 4-RELATED"/>
    <property type="match status" value="1"/>
</dbReference>
<organism evidence="14 15">
    <name type="scientific">Streptomyces luteoverticillatus</name>
    <name type="common">Streptoverticillium luteoverticillatus</name>
    <dbReference type="NCBI Taxonomy" id="66425"/>
    <lineage>
        <taxon>Bacteria</taxon>
        <taxon>Bacillati</taxon>
        <taxon>Actinomycetota</taxon>
        <taxon>Actinomycetes</taxon>
        <taxon>Kitasatosporales</taxon>
        <taxon>Streptomycetaceae</taxon>
        <taxon>Streptomyces</taxon>
    </lineage>
</organism>
<keyword evidence="15" id="KW-1185">Reference proteome</keyword>
<evidence type="ECO:0000256" key="6">
    <source>
        <dbReference type="ARBA" id="ARBA00022679"/>
    </source>
</evidence>
<dbReference type="Pfam" id="PF06974">
    <property type="entry name" value="WS_DGAT_C"/>
    <property type="match status" value="1"/>
</dbReference>
<dbReference type="Gene3D" id="3.30.559.10">
    <property type="entry name" value="Chloramphenicol acetyltransferase-like domain"/>
    <property type="match status" value="1"/>
</dbReference>
<dbReference type="GO" id="GO:0005886">
    <property type="term" value="C:plasma membrane"/>
    <property type="evidence" value="ECO:0007669"/>
    <property type="project" value="TreeGrafter"/>
</dbReference>
<name>A0A3Q9G061_STRLT</name>
<evidence type="ECO:0000313" key="14">
    <source>
        <dbReference type="EMBL" id="AZQ74394.1"/>
    </source>
</evidence>
<dbReference type="GO" id="GO:0006071">
    <property type="term" value="P:glycerol metabolic process"/>
    <property type="evidence" value="ECO:0007669"/>
    <property type="project" value="UniProtKB-KW"/>
</dbReference>
<dbReference type="OrthoDB" id="4191848at2"/>
<keyword evidence="5" id="KW-0444">Lipid biosynthesis</keyword>
<evidence type="ECO:0000313" key="15">
    <source>
        <dbReference type="Proteomes" id="UP000267900"/>
    </source>
</evidence>
<dbReference type="AlphaFoldDB" id="A0A3Q9G061"/>
<keyword evidence="9" id="KW-0012">Acyltransferase</keyword>
<keyword evidence="7" id="KW-0319">Glycerol metabolism</keyword>
<comment type="pathway">
    <text evidence="2">Lipid metabolism.</text>
</comment>
<dbReference type="UniPathway" id="UPA00282"/>
<feature type="region of interest" description="Disordered" evidence="11">
    <location>
        <begin position="1"/>
        <end position="30"/>
    </location>
</feature>
<feature type="domain" description="O-acyltransferase WSD1 C-terminal" evidence="13">
    <location>
        <begin position="345"/>
        <end position="484"/>
    </location>
</feature>
<gene>
    <name evidence="14" type="ORF">EKH77_27135</name>
</gene>
<evidence type="ECO:0000256" key="10">
    <source>
        <dbReference type="ARBA" id="ARBA00048109"/>
    </source>
</evidence>
<dbReference type="GO" id="GO:0004144">
    <property type="term" value="F:diacylglycerol O-acyltransferase activity"/>
    <property type="evidence" value="ECO:0007669"/>
    <property type="project" value="UniProtKB-EC"/>
</dbReference>
<evidence type="ECO:0000256" key="3">
    <source>
        <dbReference type="ARBA" id="ARBA00009587"/>
    </source>
</evidence>
<evidence type="ECO:0000256" key="5">
    <source>
        <dbReference type="ARBA" id="ARBA00022516"/>
    </source>
</evidence>
<evidence type="ECO:0000256" key="4">
    <source>
        <dbReference type="ARBA" id="ARBA00013244"/>
    </source>
</evidence>
<accession>A0A3Q9G061</accession>
<comment type="catalytic activity">
    <reaction evidence="10">
        <text>an acyl-CoA + a 1,2-diacyl-sn-glycerol = a triacyl-sn-glycerol + CoA</text>
        <dbReference type="Rhea" id="RHEA:10868"/>
        <dbReference type="ChEBI" id="CHEBI:17815"/>
        <dbReference type="ChEBI" id="CHEBI:57287"/>
        <dbReference type="ChEBI" id="CHEBI:58342"/>
        <dbReference type="ChEBI" id="CHEBI:64615"/>
        <dbReference type="EC" id="2.3.1.20"/>
    </reaction>
</comment>
<comment type="similarity">
    <text evidence="3">Belongs to the long-chain O-acyltransferase family.</text>
</comment>
<evidence type="ECO:0000256" key="9">
    <source>
        <dbReference type="ARBA" id="ARBA00023315"/>
    </source>
</evidence>
<dbReference type="InterPro" id="IPR004255">
    <property type="entry name" value="O-acyltransferase_WSD1_N"/>
</dbReference>
<dbReference type="InterPro" id="IPR009721">
    <property type="entry name" value="O-acyltransferase_WSD1_C"/>
</dbReference>
<dbReference type="InterPro" id="IPR023213">
    <property type="entry name" value="CAT-like_dom_sf"/>
</dbReference>
<evidence type="ECO:0000256" key="7">
    <source>
        <dbReference type="ARBA" id="ARBA00022798"/>
    </source>
</evidence>
<feature type="domain" description="O-acyltransferase WSD1-like N-terminal" evidence="12">
    <location>
        <begin position="118"/>
        <end position="245"/>
    </location>
</feature>
<reference evidence="14 15" key="1">
    <citation type="submission" date="2018-12" db="EMBL/GenBank/DDBJ databases">
        <title>The whole draft genome of Streptomyce luteoverticillatus CGMCC 15060.</title>
        <authorList>
            <person name="Feng Z."/>
            <person name="Chen G."/>
            <person name="Zhang J."/>
            <person name="Zhu H."/>
            <person name="Yu X."/>
            <person name="Zhang W."/>
            <person name="Zhang X."/>
        </authorList>
    </citation>
    <scope>NUCLEOTIDE SEQUENCE [LARGE SCALE GENOMIC DNA]</scope>
    <source>
        <strain evidence="14 15">CGMCC 15060</strain>
    </source>
</reference>
<dbReference type="InterPro" id="IPR045034">
    <property type="entry name" value="O-acyltransferase_WSD1-like"/>
</dbReference>
<sequence>MTWPTWRPSALTMTSPRSSSADGPLSRLPPVQWTGRQTAVGVRARWKADGGVPAPRAIWTGASPYGRPRVSSARRAGSIRLMSRCVPLSLADEFVARHTCGPLIWCVVFLLRGRPPGAEELRRRVAARWAHLPRMRWVLMPSPGAPAAGRRRWTERSAFVAEHHVLRDPTGRTLEAWASGALTHPLPPDRPLWQLRLMPCPTEGGYGLLLRMHHALADGQSAITLMRLLLDGPGDARPAPARRPERSDPRRVAESYLRAGLAVPLPPGRGVEPALAWSPVDADMFRAARRALPDGTATTTETLMAAAAGALRGCFGDPAGWPGRGRVFTWVPVSLRTAENADELGNMASALRLPLPVDGDTPVARLSACRGLVDAFGRRALDLPWRLARLVRLMGPRAMDAVLARAMRPSHAAVSCTSLPWGRTPWALDGDPVARVVASSVVPPVGCCHFVLSNYADTPVVAVTTHRLPGDARRLAAAFAREVARLAECGAA</sequence>
<dbReference type="EC" id="2.3.1.20" evidence="4"/>
<proteinExistence type="inferred from homology"/>
<evidence type="ECO:0000256" key="8">
    <source>
        <dbReference type="ARBA" id="ARBA00023098"/>
    </source>
</evidence>
<dbReference type="Proteomes" id="UP000267900">
    <property type="component" value="Chromosome"/>
</dbReference>
<keyword evidence="8" id="KW-0443">Lipid metabolism</keyword>
<dbReference type="PANTHER" id="PTHR31650">
    <property type="entry name" value="O-ACYLTRANSFERASE (WSD1-LIKE) FAMILY PROTEIN"/>
    <property type="match status" value="1"/>
</dbReference>
<evidence type="ECO:0000259" key="12">
    <source>
        <dbReference type="Pfam" id="PF03007"/>
    </source>
</evidence>
<evidence type="ECO:0000256" key="1">
    <source>
        <dbReference type="ARBA" id="ARBA00004771"/>
    </source>
</evidence>
<feature type="compositionally biased region" description="Polar residues" evidence="11">
    <location>
        <begin position="11"/>
        <end position="21"/>
    </location>
</feature>
<dbReference type="EMBL" id="CP034587">
    <property type="protein sequence ID" value="AZQ74394.1"/>
    <property type="molecule type" value="Genomic_DNA"/>
</dbReference>